<dbReference type="Proteomes" id="UP000278962">
    <property type="component" value="Unassembled WGS sequence"/>
</dbReference>
<proteinExistence type="predicted"/>
<dbReference type="EMBL" id="RBIL01000001">
    <property type="protein sequence ID" value="RKQ91475.1"/>
    <property type="molecule type" value="Genomic_DNA"/>
</dbReference>
<protein>
    <submittedName>
        <fullName evidence="2">Uncharacterized protein</fullName>
    </submittedName>
</protein>
<evidence type="ECO:0000256" key="1">
    <source>
        <dbReference type="SAM" id="MobiDB-lite"/>
    </source>
</evidence>
<evidence type="ECO:0000313" key="3">
    <source>
        <dbReference type="Proteomes" id="UP000278962"/>
    </source>
</evidence>
<sequence>MQRQPAAKKPAMKRPLLPPKRAPRPALKPIARQMPKQQHRGGR</sequence>
<evidence type="ECO:0000313" key="2">
    <source>
        <dbReference type="EMBL" id="RKQ91475.1"/>
    </source>
</evidence>
<name>A0A660LB83_9ACTN</name>
<comment type="caution">
    <text evidence="2">The sequence shown here is derived from an EMBL/GenBank/DDBJ whole genome shotgun (WGS) entry which is preliminary data.</text>
</comment>
<organism evidence="2 3">
    <name type="scientific">Solirubrobacter pauli</name>
    <dbReference type="NCBI Taxonomy" id="166793"/>
    <lineage>
        <taxon>Bacteria</taxon>
        <taxon>Bacillati</taxon>
        <taxon>Actinomycetota</taxon>
        <taxon>Thermoleophilia</taxon>
        <taxon>Solirubrobacterales</taxon>
        <taxon>Solirubrobacteraceae</taxon>
        <taxon>Solirubrobacter</taxon>
    </lineage>
</organism>
<feature type="region of interest" description="Disordered" evidence="1">
    <location>
        <begin position="1"/>
        <end position="43"/>
    </location>
</feature>
<gene>
    <name evidence="2" type="ORF">C8N24_1297</name>
</gene>
<keyword evidence="3" id="KW-1185">Reference proteome</keyword>
<dbReference type="AlphaFoldDB" id="A0A660LB83"/>
<accession>A0A660LB83</accession>
<reference evidence="2 3" key="1">
    <citation type="submission" date="2018-10" db="EMBL/GenBank/DDBJ databases">
        <title>Genomic Encyclopedia of Archaeal and Bacterial Type Strains, Phase II (KMG-II): from individual species to whole genera.</title>
        <authorList>
            <person name="Goeker M."/>
        </authorList>
    </citation>
    <scope>NUCLEOTIDE SEQUENCE [LARGE SCALE GENOMIC DNA]</scope>
    <source>
        <strain evidence="2 3">DSM 14954</strain>
    </source>
</reference>